<evidence type="ECO:0000256" key="1">
    <source>
        <dbReference type="SAM" id="MobiDB-lite"/>
    </source>
</evidence>
<evidence type="ECO:0000313" key="3">
    <source>
        <dbReference type="EMBL" id="EFH42536.1"/>
    </source>
</evidence>
<keyword evidence="4" id="KW-1185">Reference proteome</keyword>
<dbReference type="Gramene" id="Al_scaffold_0008_2340">
    <property type="protein sequence ID" value="Al_scaffold_0008_2340"/>
    <property type="gene ID" value="Al_scaffold_0008_2340"/>
</dbReference>
<dbReference type="HOGENOM" id="CLU_2149304_0_0_1"/>
<dbReference type="eggNOG" id="KOG4089">
    <property type="taxonomic scope" value="Eukaryota"/>
</dbReference>
<feature type="compositionally biased region" description="Basic residues" evidence="1">
    <location>
        <begin position="1"/>
        <end position="12"/>
    </location>
</feature>
<feature type="transmembrane region" description="Helical" evidence="2">
    <location>
        <begin position="83"/>
        <end position="101"/>
    </location>
</feature>
<evidence type="ECO:0000256" key="2">
    <source>
        <dbReference type="SAM" id="Phobius"/>
    </source>
</evidence>
<dbReference type="AlphaFoldDB" id="D7MQF3"/>
<sequence length="112" mass="12481">MDGKKKKSKVKRSSFVEEEDDNKYHHWLDRKEKREIGGYGKGKGCGGGVRADSSTRIGVGATAAGTTKFPWSNMRFVAKMSSVFFSSSVLLYTNVLSHWALNGLKWAEVKAY</sequence>
<keyword evidence="2" id="KW-0812">Transmembrane</keyword>
<dbReference type="Proteomes" id="UP000008694">
    <property type="component" value="Unassembled WGS sequence"/>
</dbReference>
<gene>
    <name evidence="3" type="ORF">ARALYDRAFT_685520</name>
</gene>
<protein>
    <submittedName>
        <fullName evidence="3">Predicted protein</fullName>
    </submittedName>
</protein>
<reference evidence="4" key="1">
    <citation type="journal article" date="2011" name="Nat. Genet.">
        <title>The Arabidopsis lyrata genome sequence and the basis of rapid genome size change.</title>
        <authorList>
            <person name="Hu T.T."/>
            <person name="Pattyn P."/>
            <person name="Bakker E.G."/>
            <person name="Cao J."/>
            <person name="Cheng J.-F."/>
            <person name="Clark R.M."/>
            <person name="Fahlgren N."/>
            <person name="Fawcett J.A."/>
            <person name="Grimwood J."/>
            <person name="Gundlach H."/>
            <person name="Haberer G."/>
            <person name="Hollister J.D."/>
            <person name="Ossowski S."/>
            <person name="Ottilar R.P."/>
            <person name="Salamov A.A."/>
            <person name="Schneeberger K."/>
            <person name="Spannagl M."/>
            <person name="Wang X."/>
            <person name="Yang L."/>
            <person name="Nasrallah M.E."/>
            <person name="Bergelson J."/>
            <person name="Carrington J.C."/>
            <person name="Gaut B.S."/>
            <person name="Schmutz J."/>
            <person name="Mayer K.F.X."/>
            <person name="Van de Peer Y."/>
            <person name="Grigoriev I.V."/>
            <person name="Nordborg M."/>
            <person name="Weigel D."/>
            <person name="Guo Y.-L."/>
        </authorList>
    </citation>
    <scope>NUCLEOTIDE SEQUENCE [LARGE SCALE GENOMIC DNA]</scope>
    <source>
        <strain evidence="4">cv. MN47</strain>
    </source>
</reference>
<dbReference type="EMBL" id="GL348720">
    <property type="protein sequence ID" value="EFH42536.1"/>
    <property type="molecule type" value="Genomic_DNA"/>
</dbReference>
<evidence type="ECO:0000313" key="4">
    <source>
        <dbReference type="Proteomes" id="UP000008694"/>
    </source>
</evidence>
<keyword evidence="2" id="KW-0472">Membrane</keyword>
<accession>D7MQF3</accession>
<name>D7MQF3_ARALL</name>
<keyword evidence="2" id="KW-1133">Transmembrane helix</keyword>
<feature type="region of interest" description="Disordered" evidence="1">
    <location>
        <begin position="1"/>
        <end position="20"/>
    </location>
</feature>
<organism evidence="4">
    <name type="scientific">Arabidopsis lyrata subsp. lyrata</name>
    <name type="common">Lyre-leaved rock-cress</name>
    <dbReference type="NCBI Taxonomy" id="81972"/>
    <lineage>
        <taxon>Eukaryota</taxon>
        <taxon>Viridiplantae</taxon>
        <taxon>Streptophyta</taxon>
        <taxon>Embryophyta</taxon>
        <taxon>Tracheophyta</taxon>
        <taxon>Spermatophyta</taxon>
        <taxon>Magnoliopsida</taxon>
        <taxon>eudicotyledons</taxon>
        <taxon>Gunneridae</taxon>
        <taxon>Pentapetalae</taxon>
        <taxon>rosids</taxon>
        <taxon>malvids</taxon>
        <taxon>Brassicales</taxon>
        <taxon>Brassicaceae</taxon>
        <taxon>Camelineae</taxon>
        <taxon>Arabidopsis</taxon>
    </lineage>
</organism>
<proteinExistence type="predicted"/>
<dbReference type="STRING" id="81972.D7MQF3"/>